<evidence type="ECO:0000259" key="12">
    <source>
        <dbReference type="Pfam" id="PF26002"/>
    </source>
</evidence>
<dbReference type="PANTHER" id="PTHR30386">
    <property type="entry name" value="MEMBRANE FUSION SUBUNIT OF EMRAB-TOLC MULTIDRUG EFFLUX PUMP"/>
    <property type="match status" value="1"/>
</dbReference>
<keyword evidence="6 9" id="KW-0812">Transmembrane</keyword>
<evidence type="ECO:0000256" key="2">
    <source>
        <dbReference type="ARBA" id="ARBA00009477"/>
    </source>
</evidence>
<dbReference type="STRING" id="1843580.A7D17_05640"/>
<keyword evidence="3 9" id="KW-0813">Transport</keyword>
<evidence type="ECO:0000256" key="8">
    <source>
        <dbReference type="ARBA" id="ARBA00023136"/>
    </source>
</evidence>
<feature type="domain" description="AprE-like beta-barrel" evidence="12">
    <location>
        <begin position="361"/>
        <end position="450"/>
    </location>
</feature>
<evidence type="ECO:0000256" key="3">
    <source>
        <dbReference type="ARBA" id="ARBA00022448"/>
    </source>
</evidence>
<evidence type="ECO:0000313" key="14">
    <source>
        <dbReference type="EMBL" id="OAG65937.1"/>
    </source>
</evidence>
<dbReference type="RefSeq" id="WP_064510397.1">
    <property type="nucleotide sequence ID" value="NZ_JAYFSN010000002.1"/>
</dbReference>
<dbReference type="PANTHER" id="PTHR30386:SF27">
    <property type="entry name" value="MEMBRANE FUSION PROTEIN (MFP) FAMILY PROTEIN"/>
    <property type="match status" value="1"/>
</dbReference>
<keyword evidence="10" id="KW-0175">Coiled coil</keyword>
<feature type="transmembrane region" description="Helical" evidence="9">
    <location>
        <begin position="59"/>
        <end position="77"/>
    </location>
</feature>
<dbReference type="PROSITE" id="PS00543">
    <property type="entry name" value="HLYD_FAMILY"/>
    <property type="match status" value="1"/>
</dbReference>
<evidence type="ECO:0000259" key="11">
    <source>
        <dbReference type="Pfam" id="PF25988"/>
    </source>
</evidence>
<dbReference type="InterPro" id="IPR059040">
    <property type="entry name" value="HH_CyaD-like"/>
</dbReference>
<evidence type="ECO:0000313" key="16">
    <source>
        <dbReference type="Proteomes" id="UP001303614"/>
    </source>
</evidence>
<evidence type="ECO:0000256" key="10">
    <source>
        <dbReference type="SAM" id="Coils"/>
    </source>
</evidence>
<feature type="coiled-coil region" evidence="10">
    <location>
        <begin position="263"/>
        <end position="312"/>
    </location>
</feature>
<reference evidence="13 16" key="2">
    <citation type="submission" date="2023-12" db="EMBL/GenBank/DDBJ databases">
        <title>Genome sequencing of Xanthomonas floridensis.</title>
        <authorList>
            <person name="Greer S."/>
            <person name="Harrison J."/>
            <person name="Grant M."/>
            <person name="Vicente J."/>
            <person name="Studholme D."/>
        </authorList>
    </citation>
    <scope>NUCLEOTIDE SEQUENCE [LARGE SCALE GENOMIC DNA]</scope>
    <source>
        <strain evidence="13 16">WHRI 8848</strain>
    </source>
</reference>
<dbReference type="Proteomes" id="UP000077659">
    <property type="component" value="Unassembled WGS sequence"/>
</dbReference>
<keyword evidence="16" id="KW-1185">Reference proteome</keyword>
<gene>
    <name evidence="14" type="ORF">A7D17_05640</name>
    <name evidence="13" type="ORF">VB146_03185</name>
</gene>
<reference evidence="14 15" key="1">
    <citation type="submission" date="2016-05" db="EMBL/GenBank/DDBJ databases">
        <title>Pathogenic, phenotypic and molecular characterisation of Xanthomonas nasturtii sp. nov. and Xanthomonas floridensis sp. nov., new species of Xanthomonas associated with watercress production in Florida.</title>
        <authorList>
            <person name="Vicente J.G."/>
            <person name="Rothwell S."/>
            <person name="Holub E.B."/>
            <person name="Studholme D.J."/>
        </authorList>
    </citation>
    <scope>NUCLEOTIDE SEQUENCE [LARGE SCALE GENOMIC DNA]</scope>
    <source>
        <strain evidence="14 15">WHRI 8848</strain>
    </source>
</reference>
<evidence type="ECO:0000256" key="1">
    <source>
        <dbReference type="ARBA" id="ARBA00004377"/>
    </source>
</evidence>
<dbReference type="Pfam" id="PF25988">
    <property type="entry name" value="HH_CyaD"/>
    <property type="match status" value="1"/>
</dbReference>
<dbReference type="InterPro" id="IPR050739">
    <property type="entry name" value="MFP"/>
</dbReference>
<keyword evidence="8 9" id="KW-0472">Membrane</keyword>
<evidence type="ECO:0000256" key="6">
    <source>
        <dbReference type="ARBA" id="ARBA00022692"/>
    </source>
</evidence>
<dbReference type="EMBL" id="JAYFSO010000003">
    <property type="protein sequence ID" value="MEA5122889.1"/>
    <property type="molecule type" value="Genomic_DNA"/>
</dbReference>
<sequence length="473" mass="51972">MKHLLQGWRDFFLRYFKIFKSAWAVRRQLDPPARSADERAFLPAHLELTETPVSPTARWTMRIIIGFFCVALLWACLGKLDIVAVAPGKTVVDSRTKVVQTAETAVVRRILVRDGQAVKKGQLLVELDATATGAEFAQAGDALVNARLAALRQAALATAIATGLPPQLDPAPDLPAERVANEQQLVSSQFDAFQARRHNLQASIAQRQAELQTTQDAIEPLAESARISKVRAEDYGRLVEGKYVGRHDYLLREQERIAAESQLATQRNRLQEIRSAISAAQEELRVLVTDTRQQALDALRQASEQAGQLTQDVAKTGQRDKLMALHAPVDGTIQQLAVHTVGGVVTPAQPLLVVVPAEEALEVEVTVLNKDIGFMRPGQPVTVKVDSFPYTRYGYLTGTVASVSHDAAQDEKLGLVFPARIKLNGSTLEIDGVKVRMSAGMSLSAEVKTGKRRVIDYLLSPLRMHGSESFRER</sequence>
<dbReference type="EMBL" id="LXNG01000045">
    <property type="protein sequence ID" value="OAG65937.1"/>
    <property type="molecule type" value="Genomic_DNA"/>
</dbReference>
<dbReference type="Gene3D" id="2.40.30.170">
    <property type="match status" value="1"/>
</dbReference>
<name>A0A1A9M8I1_9XANT</name>
<keyword evidence="4 9" id="KW-1003">Cell membrane</keyword>
<dbReference type="AlphaFoldDB" id="A0A1A9M8I1"/>
<evidence type="ECO:0000256" key="5">
    <source>
        <dbReference type="ARBA" id="ARBA00022519"/>
    </source>
</evidence>
<dbReference type="Gene3D" id="2.40.50.100">
    <property type="match status" value="1"/>
</dbReference>
<dbReference type="Pfam" id="PF26002">
    <property type="entry name" value="Beta-barrel_AprE"/>
    <property type="match status" value="1"/>
</dbReference>
<comment type="caution">
    <text evidence="14">The sequence shown here is derived from an EMBL/GenBank/DDBJ whole genome shotgun (WGS) entry which is preliminary data.</text>
</comment>
<dbReference type="GO" id="GO:0005886">
    <property type="term" value="C:plasma membrane"/>
    <property type="evidence" value="ECO:0007669"/>
    <property type="project" value="UniProtKB-SubCell"/>
</dbReference>
<evidence type="ECO:0000313" key="13">
    <source>
        <dbReference type="EMBL" id="MEA5122889.1"/>
    </source>
</evidence>
<dbReference type="Proteomes" id="UP001303614">
    <property type="component" value="Unassembled WGS sequence"/>
</dbReference>
<dbReference type="InterPro" id="IPR010129">
    <property type="entry name" value="T1SS_HlyD"/>
</dbReference>
<dbReference type="NCBIfam" id="TIGR01843">
    <property type="entry name" value="type_I_hlyD"/>
    <property type="match status" value="1"/>
</dbReference>
<keyword evidence="5 9" id="KW-0997">Cell inner membrane</keyword>
<dbReference type="InterPro" id="IPR058982">
    <property type="entry name" value="Beta-barrel_AprE"/>
</dbReference>
<comment type="similarity">
    <text evidence="2 9">Belongs to the membrane fusion protein (MFP) (TC 8.A.1) family.</text>
</comment>
<comment type="subcellular location">
    <subcellularLocation>
        <location evidence="1 9">Cell inner membrane</location>
        <topology evidence="1 9">Single-pass membrane protein</topology>
    </subcellularLocation>
</comment>
<evidence type="ECO:0000256" key="4">
    <source>
        <dbReference type="ARBA" id="ARBA00022475"/>
    </source>
</evidence>
<dbReference type="GO" id="GO:0009306">
    <property type="term" value="P:protein secretion"/>
    <property type="evidence" value="ECO:0007669"/>
    <property type="project" value="InterPro"/>
</dbReference>
<organism evidence="14 15">
    <name type="scientific">Xanthomonas floridensis</name>
    <dbReference type="NCBI Taxonomy" id="1843580"/>
    <lineage>
        <taxon>Bacteria</taxon>
        <taxon>Pseudomonadati</taxon>
        <taxon>Pseudomonadota</taxon>
        <taxon>Gammaproteobacteria</taxon>
        <taxon>Lysobacterales</taxon>
        <taxon>Lysobacteraceae</taxon>
        <taxon>Xanthomonas</taxon>
    </lineage>
</organism>
<protein>
    <recommendedName>
        <fullName evidence="9">Membrane fusion protein (MFP) family protein</fullName>
    </recommendedName>
</protein>
<evidence type="ECO:0000313" key="15">
    <source>
        <dbReference type="Proteomes" id="UP000077659"/>
    </source>
</evidence>
<feature type="domain" description="CyaD-like alpha-helical hairpin" evidence="11">
    <location>
        <begin position="128"/>
        <end position="323"/>
    </location>
</feature>
<evidence type="ECO:0000256" key="9">
    <source>
        <dbReference type="RuleBase" id="RU365093"/>
    </source>
</evidence>
<evidence type="ECO:0000256" key="7">
    <source>
        <dbReference type="ARBA" id="ARBA00022989"/>
    </source>
</evidence>
<dbReference type="PRINTS" id="PR01490">
    <property type="entry name" value="RTXTOXIND"/>
</dbReference>
<keyword evidence="7 9" id="KW-1133">Transmembrane helix</keyword>
<dbReference type="OrthoDB" id="9775513at2"/>
<proteinExistence type="inferred from homology"/>
<dbReference type="InterPro" id="IPR006144">
    <property type="entry name" value="Secretion_HlyD_CS"/>
</dbReference>
<accession>A0A1A9M8I1</accession>